<proteinExistence type="predicted"/>
<dbReference type="PANTHER" id="PTHR36435:SF1">
    <property type="entry name" value="CAAX AMINO TERMINAL PROTEASE FAMILY PROTEIN"/>
    <property type="match status" value="1"/>
</dbReference>
<dbReference type="EMBL" id="PGFF01000001">
    <property type="protein sequence ID" value="PJJ72976.1"/>
    <property type="molecule type" value="Genomic_DNA"/>
</dbReference>
<keyword evidence="1" id="KW-1133">Transmembrane helix</keyword>
<reference evidence="3 4" key="1">
    <citation type="submission" date="2017-11" db="EMBL/GenBank/DDBJ databases">
        <title>Genomic Encyclopedia of Archaeal and Bacterial Type Strains, Phase II (KMG-II): From Individual Species to Whole Genera.</title>
        <authorList>
            <person name="Goeker M."/>
        </authorList>
    </citation>
    <scope>NUCLEOTIDE SEQUENCE [LARGE SCALE GENOMIC DNA]</scope>
    <source>
        <strain evidence="3 4">DSM 27393</strain>
    </source>
</reference>
<dbReference type="OrthoDB" id="3693644at2"/>
<feature type="transmembrane region" description="Helical" evidence="1">
    <location>
        <begin position="21"/>
        <end position="45"/>
    </location>
</feature>
<feature type="domain" description="CAAX prenyl protease 2/Lysostaphin resistance protein A-like" evidence="2">
    <location>
        <begin position="139"/>
        <end position="224"/>
    </location>
</feature>
<dbReference type="GO" id="GO:0004175">
    <property type="term" value="F:endopeptidase activity"/>
    <property type="evidence" value="ECO:0007669"/>
    <property type="project" value="UniProtKB-ARBA"/>
</dbReference>
<dbReference type="Pfam" id="PF02517">
    <property type="entry name" value="Rce1-like"/>
    <property type="match status" value="1"/>
</dbReference>
<keyword evidence="1" id="KW-0812">Transmembrane</keyword>
<feature type="transmembrane region" description="Helical" evidence="1">
    <location>
        <begin position="215"/>
        <end position="238"/>
    </location>
</feature>
<evidence type="ECO:0000256" key="1">
    <source>
        <dbReference type="SAM" id="Phobius"/>
    </source>
</evidence>
<feature type="transmembrane region" description="Helical" evidence="1">
    <location>
        <begin position="95"/>
        <end position="119"/>
    </location>
</feature>
<comment type="caution">
    <text evidence="3">The sequence shown here is derived from an EMBL/GenBank/DDBJ whole genome shotgun (WGS) entry which is preliminary data.</text>
</comment>
<dbReference type="RefSeq" id="WP_100365112.1">
    <property type="nucleotide sequence ID" value="NZ_PGFF01000001.1"/>
</dbReference>
<feature type="transmembrane region" description="Helical" evidence="1">
    <location>
        <begin position="51"/>
        <end position="75"/>
    </location>
</feature>
<evidence type="ECO:0000313" key="3">
    <source>
        <dbReference type="EMBL" id="PJJ72976.1"/>
    </source>
</evidence>
<keyword evidence="1" id="KW-0472">Membrane</keyword>
<evidence type="ECO:0000313" key="4">
    <source>
        <dbReference type="Proteomes" id="UP000228758"/>
    </source>
</evidence>
<dbReference type="GO" id="GO:0080120">
    <property type="term" value="P:CAAX-box protein maturation"/>
    <property type="evidence" value="ECO:0007669"/>
    <property type="project" value="UniProtKB-ARBA"/>
</dbReference>
<accession>A0A2M9CM66</accession>
<keyword evidence="4" id="KW-1185">Reference proteome</keyword>
<gene>
    <name evidence="3" type="ORF">CLV46_2556</name>
</gene>
<sequence>MTDHMYAEQHARDSTRKRPGWVEIGVGLGVGVLVLIAIALLTPLASGSDPVVYGLLLAAASGALGLIGFAAAFAVRLRSWGAFNVRRTTWKWIALGALAGVVALLLKGLVNFGVIALTGLDDSPQAPYGDAAGGGVLPLILTFAFLTILTPLGEEFLFRGVIATALLRYGWWAGVVGSSVVFALFHGISLALPSALVVGIIAAEMMRRSRSIWPAVMVHVVNNAALPLFVLIAGSAAVA</sequence>
<dbReference type="InterPro" id="IPR003675">
    <property type="entry name" value="Rce1/LyrA-like_dom"/>
</dbReference>
<dbReference type="Proteomes" id="UP000228758">
    <property type="component" value="Unassembled WGS sequence"/>
</dbReference>
<dbReference type="PANTHER" id="PTHR36435">
    <property type="entry name" value="SLR1288 PROTEIN"/>
    <property type="match status" value="1"/>
</dbReference>
<dbReference type="InterPro" id="IPR052710">
    <property type="entry name" value="CAAX_protease"/>
</dbReference>
<organism evidence="3 4">
    <name type="scientific">Diaminobutyricimonas aerilata</name>
    <dbReference type="NCBI Taxonomy" id="1162967"/>
    <lineage>
        <taxon>Bacteria</taxon>
        <taxon>Bacillati</taxon>
        <taxon>Actinomycetota</taxon>
        <taxon>Actinomycetes</taxon>
        <taxon>Micrococcales</taxon>
        <taxon>Microbacteriaceae</taxon>
        <taxon>Diaminobutyricimonas</taxon>
    </lineage>
</organism>
<protein>
    <recommendedName>
        <fullName evidence="2">CAAX prenyl protease 2/Lysostaphin resistance protein A-like domain-containing protein</fullName>
    </recommendedName>
</protein>
<name>A0A2M9CM66_9MICO</name>
<feature type="transmembrane region" description="Helical" evidence="1">
    <location>
        <begin position="156"/>
        <end position="174"/>
    </location>
</feature>
<feature type="transmembrane region" description="Helical" evidence="1">
    <location>
        <begin position="180"/>
        <end position="203"/>
    </location>
</feature>
<feature type="transmembrane region" description="Helical" evidence="1">
    <location>
        <begin position="131"/>
        <end position="149"/>
    </location>
</feature>
<dbReference type="AlphaFoldDB" id="A0A2M9CM66"/>
<evidence type="ECO:0000259" key="2">
    <source>
        <dbReference type="Pfam" id="PF02517"/>
    </source>
</evidence>